<proteinExistence type="inferred from homology"/>
<evidence type="ECO:0000313" key="4">
    <source>
        <dbReference type="EMBL" id="EFX71094.1"/>
    </source>
</evidence>
<keyword evidence="2" id="KW-0880">Kelch repeat</keyword>
<dbReference type="AlphaFoldDB" id="E9HAV2"/>
<dbReference type="Proteomes" id="UP000000305">
    <property type="component" value="Unassembled WGS sequence"/>
</dbReference>
<dbReference type="InterPro" id="IPR006652">
    <property type="entry name" value="Kelch_1"/>
</dbReference>
<reference evidence="4 5" key="1">
    <citation type="journal article" date="2011" name="Science">
        <title>The ecoresponsive genome of Daphnia pulex.</title>
        <authorList>
            <person name="Colbourne J.K."/>
            <person name="Pfrender M.E."/>
            <person name="Gilbert D."/>
            <person name="Thomas W.K."/>
            <person name="Tucker A."/>
            <person name="Oakley T.H."/>
            <person name="Tokishita S."/>
            <person name="Aerts A."/>
            <person name="Arnold G.J."/>
            <person name="Basu M.K."/>
            <person name="Bauer D.J."/>
            <person name="Caceres C.E."/>
            <person name="Carmel L."/>
            <person name="Casola C."/>
            <person name="Choi J.H."/>
            <person name="Detter J.C."/>
            <person name="Dong Q."/>
            <person name="Dusheyko S."/>
            <person name="Eads B.D."/>
            <person name="Frohlich T."/>
            <person name="Geiler-Samerotte K.A."/>
            <person name="Gerlach D."/>
            <person name="Hatcher P."/>
            <person name="Jogdeo S."/>
            <person name="Krijgsveld J."/>
            <person name="Kriventseva E.V."/>
            <person name="Kultz D."/>
            <person name="Laforsch C."/>
            <person name="Lindquist E."/>
            <person name="Lopez J."/>
            <person name="Manak J.R."/>
            <person name="Muller J."/>
            <person name="Pangilinan J."/>
            <person name="Patwardhan R.P."/>
            <person name="Pitluck S."/>
            <person name="Pritham E.J."/>
            <person name="Rechtsteiner A."/>
            <person name="Rho M."/>
            <person name="Rogozin I.B."/>
            <person name="Sakarya O."/>
            <person name="Salamov A."/>
            <person name="Schaack S."/>
            <person name="Shapiro H."/>
            <person name="Shiga Y."/>
            <person name="Skalitzky C."/>
            <person name="Smith Z."/>
            <person name="Souvorov A."/>
            <person name="Sung W."/>
            <person name="Tang Z."/>
            <person name="Tsuchiya D."/>
            <person name="Tu H."/>
            <person name="Vos H."/>
            <person name="Wang M."/>
            <person name="Wolf Y.I."/>
            <person name="Yamagata H."/>
            <person name="Yamada T."/>
            <person name="Ye Y."/>
            <person name="Shaw J.R."/>
            <person name="Andrews J."/>
            <person name="Crease T.J."/>
            <person name="Tang H."/>
            <person name="Lucas S.M."/>
            <person name="Robertson H.M."/>
            <person name="Bork P."/>
            <person name="Koonin E.V."/>
            <person name="Zdobnov E.M."/>
            <person name="Grigoriev I.V."/>
            <person name="Lynch M."/>
            <person name="Boore J.L."/>
        </authorList>
    </citation>
    <scope>NUCLEOTIDE SEQUENCE [LARGE SCALE GENOMIC DNA]</scope>
</reference>
<organism evidence="4 5">
    <name type="scientific">Daphnia pulex</name>
    <name type="common">Water flea</name>
    <dbReference type="NCBI Taxonomy" id="6669"/>
    <lineage>
        <taxon>Eukaryota</taxon>
        <taxon>Metazoa</taxon>
        <taxon>Ecdysozoa</taxon>
        <taxon>Arthropoda</taxon>
        <taxon>Crustacea</taxon>
        <taxon>Branchiopoda</taxon>
        <taxon>Diplostraca</taxon>
        <taxon>Cladocera</taxon>
        <taxon>Anomopoda</taxon>
        <taxon>Daphniidae</taxon>
        <taxon>Daphnia</taxon>
    </lineage>
</organism>
<protein>
    <submittedName>
        <fullName evidence="4">Uncharacterized protein</fullName>
    </submittedName>
</protein>
<keyword evidence="3" id="KW-1133">Transmembrane helix</keyword>
<sequence length="293" mass="32975">MFTLIVKLPTLDSTTLLDLRDLSDLFLTQSDGQVQGIALTQEMNLSHLLTVNESNRDELSKNFMNSESGLRLLTGNHGGTMLVSSSHADQHHSEVEEGADHAILLEAVNPVVILGASSETNPERVSKTTKETAHKAFWYLLKEEDPPKYEKALTLLEEIKEVVWQDYAVMRYSIAACSVEYERSKFEDYLKITLDGFRHTREWLHCNRKETSQHSVSSSNAITSVKRSANGRMEVGCANVQATLVLLFLAIYCYAYVVGGHDVENYDPRQNKWTLVAPMSTRKKQLGCAVYNN</sequence>
<name>E9HAV2_DAPPU</name>
<keyword evidence="3" id="KW-0812">Transmembrane</keyword>
<dbReference type="PhylomeDB" id="E9HAV2"/>
<evidence type="ECO:0000313" key="5">
    <source>
        <dbReference type="Proteomes" id="UP000000305"/>
    </source>
</evidence>
<dbReference type="STRING" id="6669.E9HAV2"/>
<dbReference type="EMBL" id="GL732613">
    <property type="protein sequence ID" value="EFX71094.1"/>
    <property type="molecule type" value="Genomic_DNA"/>
</dbReference>
<dbReference type="InterPro" id="IPR008862">
    <property type="entry name" value="Tcp11"/>
</dbReference>
<keyword evidence="5" id="KW-1185">Reference proteome</keyword>
<accession>E9HAV2</accession>
<dbReference type="SMART" id="SM00612">
    <property type="entry name" value="Kelch"/>
    <property type="match status" value="1"/>
</dbReference>
<dbReference type="Pfam" id="PF01344">
    <property type="entry name" value="Kelch_1"/>
    <property type="match status" value="1"/>
</dbReference>
<evidence type="ECO:0000256" key="1">
    <source>
        <dbReference type="ARBA" id="ARBA00010954"/>
    </source>
</evidence>
<dbReference type="GO" id="GO:0007165">
    <property type="term" value="P:signal transduction"/>
    <property type="evidence" value="ECO:0000318"/>
    <property type="project" value="GO_Central"/>
</dbReference>
<dbReference type="HOGENOM" id="CLU_950803_0_0_1"/>
<feature type="transmembrane region" description="Helical" evidence="3">
    <location>
        <begin position="236"/>
        <end position="257"/>
    </location>
</feature>
<dbReference type="eggNOG" id="KOG4441">
    <property type="taxonomic scope" value="Eukaryota"/>
</dbReference>
<dbReference type="PANTHER" id="PTHR12832">
    <property type="entry name" value="TESTIS-SPECIFIC PROTEIN PBS13 T-COMPLEX 11"/>
    <property type="match status" value="1"/>
</dbReference>
<dbReference type="InterPro" id="IPR015915">
    <property type="entry name" value="Kelch-typ_b-propeller"/>
</dbReference>
<dbReference type="InParanoid" id="E9HAV2"/>
<evidence type="ECO:0000256" key="2">
    <source>
        <dbReference type="ARBA" id="ARBA00022441"/>
    </source>
</evidence>
<dbReference type="Gene3D" id="2.120.10.80">
    <property type="entry name" value="Kelch-type beta propeller"/>
    <property type="match status" value="1"/>
</dbReference>
<keyword evidence="3" id="KW-0472">Membrane</keyword>
<evidence type="ECO:0000256" key="3">
    <source>
        <dbReference type="SAM" id="Phobius"/>
    </source>
</evidence>
<dbReference type="KEGG" id="dpx:DAPPUDRAFT_256146"/>
<dbReference type="OrthoDB" id="276323at2759"/>
<comment type="similarity">
    <text evidence="1">Belongs to the TCP11 family.</text>
</comment>
<gene>
    <name evidence="4" type="ORF">DAPPUDRAFT_256146</name>
</gene>
<dbReference type="SUPFAM" id="SSF117281">
    <property type="entry name" value="Kelch motif"/>
    <property type="match status" value="1"/>
</dbReference>
<dbReference type="PANTHER" id="PTHR12832:SF11">
    <property type="entry name" value="LD23868P"/>
    <property type="match status" value="1"/>
</dbReference>